<evidence type="ECO:0000313" key="2">
    <source>
        <dbReference type="EMBL" id="GMH67447.1"/>
    </source>
</evidence>
<feature type="region of interest" description="Disordered" evidence="1">
    <location>
        <begin position="1"/>
        <end position="215"/>
    </location>
</feature>
<feature type="compositionally biased region" description="Basic and acidic residues" evidence="1">
    <location>
        <begin position="82"/>
        <end position="144"/>
    </location>
</feature>
<feature type="compositionally biased region" description="Polar residues" evidence="1">
    <location>
        <begin position="43"/>
        <end position="52"/>
    </location>
</feature>
<evidence type="ECO:0000256" key="1">
    <source>
        <dbReference type="SAM" id="MobiDB-lite"/>
    </source>
</evidence>
<keyword evidence="3" id="KW-1185">Reference proteome</keyword>
<reference evidence="3" key="1">
    <citation type="journal article" date="2023" name="Commun. Biol.">
        <title>Genome analysis of Parmales, the sister group of diatoms, reveals the evolutionary specialization of diatoms from phago-mixotrophs to photoautotrophs.</title>
        <authorList>
            <person name="Ban H."/>
            <person name="Sato S."/>
            <person name="Yoshikawa S."/>
            <person name="Yamada K."/>
            <person name="Nakamura Y."/>
            <person name="Ichinomiya M."/>
            <person name="Sato N."/>
            <person name="Blanc-Mathieu R."/>
            <person name="Endo H."/>
            <person name="Kuwata A."/>
            <person name="Ogata H."/>
        </authorList>
    </citation>
    <scope>NUCLEOTIDE SEQUENCE [LARGE SCALE GENOMIC DNA]</scope>
    <source>
        <strain evidence="3">NIES 3700</strain>
    </source>
</reference>
<gene>
    <name evidence="2" type="ORF">TrLO_g1636</name>
</gene>
<dbReference type="PANTHER" id="PTHR36021:SF1">
    <property type="entry name" value="COREPRESSOR"/>
    <property type="match status" value="1"/>
</dbReference>
<evidence type="ECO:0000313" key="3">
    <source>
        <dbReference type="Proteomes" id="UP001165122"/>
    </source>
</evidence>
<proteinExistence type="predicted"/>
<dbReference type="OrthoDB" id="202443at2759"/>
<dbReference type="Proteomes" id="UP001165122">
    <property type="component" value="Unassembled WGS sequence"/>
</dbReference>
<dbReference type="EMBL" id="BRXW01000574">
    <property type="protein sequence ID" value="GMH67447.1"/>
    <property type="molecule type" value="Genomic_DNA"/>
</dbReference>
<comment type="caution">
    <text evidence="2">The sequence shown here is derived from an EMBL/GenBank/DDBJ whole genome shotgun (WGS) entry which is preliminary data.</text>
</comment>
<feature type="compositionally biased region" description="Basic residues" evidence="1">
    <location>
        <begin position="145"/>
        <end position="173"/>
    </location>
</feature>
<sequence>MSAPPSKKKRSDDGFKRGTGVNYSQIANRHIDDARHERPQAGMTKNPSTGVANPTAKEPPKPAASSAGMDAVVRMLSGQQERGIRDKLDDPNRPTWEKYKKDNADKLDLVGEDKRKMEEYRRDLDKAREERLSRGLNHGGEKKTSKSKKSKKEKKHKKEKKKKKKSKKEKKRKREESSSEESDSDSDSGGEDNKYSLASFFKGDESAAGGKTQMN</sequence>
<name>A0A9W7ADM1_9STRA</name>
<accession>A0A9W7ADM1</accession>
<feature type="compositionally biased region" description="Basic and acidic residues" evidence="1">
    <location>
        <begin position="29"/>
        <end position="39"/>
    </location>
</feature>
<organism evidence="2 3">
    <name type="scientific">Triparma laevis f. longispina</name>
    <dbReference type="NCBI Taxonomy" id="1714387"/>
    <lineage>
        <taxon>Eukaryota</taxon>
        <taxon>Sar</taxon>
        <taxon>Stramenopiles</taxon>
        <taxon>Ochrophyta</taxon>
        <taxon>Bolidophyceae</taxon>
        <taxon>Parmales</taxon>
        <taxon>Triparmaceae</taxon>
        <taxon>Triparma</taxon>
    </lineage>
</organism>
<feature type="compositionally biased region" description="Acidic residues" evidence="1">
    <location>
        <begin position="178"/>
        <end position="190"/>
    </location>
</feature>
<protein>
    <submittedName>
        <fullName evidence="2">Uncharacterized protein</fullName>
    </submittedName>
</protein>
<dbReference type="PANTHER" id="PTHR36021">
    <property type="entry name" value="COREPRESSOR"/>
    <property type="match status" value="1"/>
</dbReference>
<dbReference type="AlphaFoldDB" id="A0A9W7ADM1"/>